<dbReference type="KEGG" id="cbw:RR42_s0267"/>
<accession>A0A0C4YG01</accession>
<dbReference type="InterPro" id="IPR010272">
    <property type="entry name" value="T6SS_TssF"/>
</dbReference>
<dbReference type="RefSeq" id="WP_043353046.1">
    <property type="nucleotide sequence ID" value="NZ_CP010537.1"/>
</dbReference>
<dbReference type="PANTHER" id="PTHR35370:SF4">
    <property type="entry name" value="TYPE VI SECRETION SYSTEM BASEPLATE SUBUNIT TSSF"/>
    <property type="match status" value="1"/>
</dbReference>
<proteinExistence type="predicted"/>
<keyword evidence="2" id="KW-1185">Reference proteome</keyword>
<dbReference type="Pfam" id="PF05947">
    <property type="entry name" value="T6SS_TssF"/>
    <property type="match status" value="1"/>
</dbReference>
<gene>
    <name evidence="1" type="ORF">RR42_s0267</name>
</gene>
<evidence type="ECO:0000313" key="1">
    <source>
        <dbReference type="EMBL" id="AJG21863.1"/>
    </source>
</evidence>
<dbReference type="EMBL" id="CP010537">
    <property type="protein sequence ID" value="AJG21863.1"/>
    <property type="molecule type" value="Genomic_DNA"/>
</dbReference>
<dbReference type="Proteomes" id="UP000031843">
    <property type="component" value="Chromosome secondary"/>
</dbReference>
<dbReference type="AlphaFoldDB" id="A0A0C4YG01"/>
<protein>
    <submittedName>
        <fullName evidence="1">Protein ImpG/VasA</fullName>
    </submittedName>
</protein>
<dbReference type="NCBIfam" id="TIGR03359">
    <property type="entry name" value="VI_chp_6"/>
    <property type="match status" value="1"/>
</dbReference>
<evidence type="ECO:0000313" key="2">
    <source>
        <dbReference type="Proteomes" id="UP000031843"/>
    </source>
</evidence>
<name>A0A0C4YG01_9BURK</name>
<organism evidence="1 2">
    <name type="scientific">Cupriavidus basilensis</name>
    <dbReference type="NCBI Taxonomy" id="68895"/>
    <lineage>
        <taxon>Bacteria</taxon>
        <taxon>Pseudomonadati</taxon>
        <taxon>Pseudomonadota</taxon>
        <taxon>Betaproteobacteria</taxon>
        <taxon>Burkholderiales</taxon>
        <taxon>Burkholderiaceae</taxon>
        <taxon>Cupriavidus</taxon>
    </lineage>
</organism>
<dbReference type="PANTHER" id="PTHR35370">
    <property type="entry name" value="CYTOPLASMIC PROTEIN-RELATED-RELATED"/>
    <property type="match status" value="1"/>
</dbReference>
<dbReference type="PIRSF" id="PIRSF028304">
    <property type="entry name" value="UCP028304"/>
    <property type="match status" value="1"/>
</dbReference>
<dbReference type="STRING" id="68895.RR42_s0267"/>
<reference evidence="1 2" key="1">
    <citation type="journal article" date="2015" name="Genome Announc.">
        <title>Complete Genome Sequence of Cupriavidus basilensis 4G11, Isolated from the Oak Ridge Field Research Center Site.</title>
        <authorList>
            <person name="Ray J."/>
            <person name="Waters R.J."/>
            <person name="Skerker J.M."/>
            <person name="Kuehl J.V."/>
            <person name="Price M.N."/>
            <person name="Huang J."/>
            <person name="Chakraborty R."/>
            <person name="Arkin A.P."/>
            <person name="Deutschbauer A."/>
        </authorList>
    </citation>
    <scope>NUCLEOTIDE SEQUENCE [LARGE SCALE GENOMIC DNA]</scope>
    <source>
        <strain evidence="1">4G11</strain>
    </source>
</reference>
<dbReference type="OrthoDB" id="9763676at2"/>
<sequence>MTDPTQDNEILRYYEAEMRYLREAGKEFAQAFPDRARMLNIDGIGERDPHVERLFEGFAFLMGRLRHKLDDELPELTEGLVSMLWPHYLRMIPSLSILEVSPNTDTLQRHETLPAGLEVQSDPVPLGTQAAGGNDAVQCIYRTTQAVDLYPLRLTEANAYAREDGRSVIRLRLEIHAQALREQLAVPRLRLYLHADRPLALALYAALTARAQAMQVRIPGYPADHPGVPQAMPGLALEAAGFDTQARLWPKPDNAFGGYQLLLEYFTFAEKFMFVDLVGLDMAAIPPGAGHVDVEVVLARPFPGDMRFSAENVRLFCTPIINLFELEADPITVTHLETEYRVRAMEQHGQHVEAYSVDTVRGFEAANGARFEYAPFAAFRHRGGMLRHEMPERYFHTRMRRGPSGRFDTWVVLGGHVWEQQQTLPEETLSLSVTGTNGMLPRKGLREAGITQMRSGFANVSAVRNLTAPTLPVYPPTAERFHWRVLSHLAPNYLSLLDAEVLRGSLALYDWTQGEMNRRRIDAITDVRHRPLQKLVKGGLLRGVEIEVVLDSTRFAGEGDVALFGEMLSRFLALYATLNLYTRLVIVSQPSGKRLAWPDSKAEGAPF</sequence>